<dbReference type="InterPro" id="IPR016024">
    <property type="entry name" value="ARM-type_fold"/>
</dbReference>
<dbReference type="SUPFAM" id="SSF48371">
    <property type="entry name" value="ARM repeat"/>
    <property type="match status" value="1"/>
</dbReference>
<comment type="caution">
    <text evidence="1">The sequence shown here is derived from an EMBL/GenBank/DDBJ whole genome shotgun (WGS) entry which is preliminary data.</text>
</comment>
<evidence type="ECO:0000313" key="1">
    <source>
        <dbReference type="EMBL" id="KAK8886474.1"/>
    </source>
</evidence>
<dbReference type="EMBL" id="JAPFFF010000007">
    <property type="protein sequence ID" value="KAK8886474.1"/>
    <property type="molecule type" value="Genomic_DNA"/>
</dbReference>
<accession>A0ABR2K5Y3</accession>
<organism evidence="1 2">
    <name type="scientific">Tritrichomonas musculus</name>
    <dbReference type="NCBI Taxonomy" id="1915356"/>
    <lineage>
        <taxon>Eukaryota</taxon>
        <taxon>Metamonada</taxon>
        <taxon>Parabasalia</taxon>
        <taxon>Tritrichomonadida</taxon>
        <taxon>Tritrichomonadidae</taxon>
        <taxon>Tritrichomonas</taxon>
    </lineage>
</organism>
<keyword evidence="2" id="KW-1185">Reference proteome</keyword>
<gene>
    <name evidence="1" type="ORF">M9Y10_041937</name>
</gene>
<dbReference type="Proteomes" id="UP001470230">
    <property type="component" value="Unassembled WGS sequence"/>
</dbReference>
<dbReference type="InterPro" id="IPR011989">
    <property type="entry name" value="ARM-like"/>
</dbReference>
<dbReference type="Gene3D" id="1.25.10.10">
    <property type="entry name" value="Leucine-rich Repeat Variant"/>
    <property type="match status" value="1"/>
</dbReference>
<sequence length="499" mass="58939">MDLYKEEINYSTNAFSSRVAEENPKIPFSESNFSQYFQLIRNSFIMAVNSYQNKDDFSSSINQLSSFFSENEKQLSYVDISPITTLCKETGFDRLIFEVFNNDQISMYLLNIFILHLCIILDFQEFQKFFKEYEYFPTICNRFLVYNGEKGELFILCLMKLYRCQYQYQSTYATLFNNFTLLSHKIFDIKQDPIFNYQLSALIISITNSKNSADLVDQNIISGVNSNHRNIIENLPPFNLDNIDCLKLLYRICRKMIKNDCNDFINFLNKNEKLEMLLSQPIIDSNNLKRLRINFFRICLLKLDKLQDKLYLLDNFNFDYQMVVGCAQSDSPKLVIAAFKFFSSFVPDLIDELFNTQKNRYTEKAIVGFVNDVLSQGQFKEKRIAIDFLKSLLIINNENNLRFIRELVRETDDESNIFITFNNLMQSDDNDLKIGVFEIIESLIHFFERKNHKLLRKKFSYLFQQSGLDNDFSDLINHEDERISSYATNILRSMGYQSF</sequence>
<reference evidence="1 2" key="1">
    <citation type="submission" date="2024-04" db="EMBL/GenBank/DDBJ databases">
        <title>Tritrichomonas musculus Genome.</title>
        <authorList>
            <person name="Alves-Ferreira E."/>
            <person name="Grigg M."/>
            <person name="Lorenzi H."/>
            <person name="Galac M."/>
        </authorList>
    </citation>
    <scope>NUCLEOTIDE SEQUENCE [LARGE SCALE GENOMIC DNA]</scope>
    <source>
        <strain evidence="1 2">EAF2021</strain>
    </source>
</reference>
<protein>
    <submittedName>
        <fullName evidence="1">Uncharacterized protein</fullName>
    </submittedName>
</protein>
<proteinExistence type="predicted"/>
<name>A0ABR2K5Y3_9EUKA</name>
<evidence type="ECO:0000313" key="2">
    <source>
        <dbReference type="Proteomes" id="UP001470230"/>
    </source>
</evidence>